<evidence type="ECO:0000256" key="3">
    <source>
        <dbReference type="ARBA" id="ARBA00022801"/>
    </source>
</evidence>
<feature type="domain" description="Tyrosine specific protein phosphatases" evidence="11">
    <location>
        <begin position="987"/>
        <end position="1062"/>
    </location>
</feature>
<evidence type="ECO:0000313" key="13">
    <source>
        <dbReference type="EMBL" id="CAE1161620.1"/>
    </source>
</evidence>
<evidence type="ECO:0000313" key="14">
    <source>
        <dbReference type="Proteomes" id="UP000597762"/>
    </source>
</evidence>
<dbReference type="PROSITE" id="PS50056">
    <property type="entry name" value="TYR_PHOSPHATASE_2"/>
    <property type="match status" value="2"/>
</dbReference>
<keyword evidence="3 13" id="KW-0378">Hydrolase</keyword>
<evidence type="ECO:0000259" key="12">
    <source>
        <dbReference type="PROSITE" id="PS50070"/>
    </source>
</evidence>
<name>A0A812AWA0_ACAPH</name>
<dbReference type="PROSITE" id="PS00383">
    <property type="entry name" value="TYR_PHOSPHATASE_1"/>
    <property type="match status" value="2"/>
</dbReference>
<feature type="transmembrane region" description="Helical" evidence="8">
    <location>
        <begin position="405"/>
        <end position="425"/>
    </location>
</feature>
<dbReference type="AlphaFoldDB" id="A0A812AWA0"/>
<dbReference type="InterPro" id="IPR050348">
    <property type="entry name" value="Protein-Tyr_Phosphatase"/>
</dbReference>
<reference evidence="13" key="1">
    <citation type="submission" date="2021-01" db="EMBL/GenBank/DDBJ databases">
        <authorList>
            <person name="Li R."/>
            <person name="Bekaert M."/>
        </authorList>
    </citation>
    <scope>NUCLEOTIDE SEQUENCE</scope>
    <source>
        <strain evidence="13">Farmed</strain>
    </source>
</reference>
<dbReference type="SUPFAM" id="SSF57440">
    <property type="entry name" value="Kringle-like"/>
    <property type="match status" value="1"/>
</dbReference>
<dbReference type="Pfam" id="PF00102">
    <property type="entry name" value="Y_phosphatase"/>
    <property type="match status" value="2"/>
</dbReference>
<keyword evidence="14" id="KW-1185">Reference proteome</keyword>
<dbReference type="InterPro" id="IPR016130">
    <property type="entry name" value="Tyr_Pase_AS"/>
</dbReference>
<dbReference type="SMART" id="SM00194">
    <property type="entry name" value="PTPc"/>
    <property type="match status" value="2"/>
</dbReference>
<dbReference type="SUPFAM" id="SSF52799">
    <property type="entry name" value="(Phosphotyrosine protein) phosphatases II"/>
    <property type="match status" value="2"/>
</dbReference>
<evidence type="ECO:0000256" key="9">
    <source>
        <dbReference type="SAM" id="SignalP"/>
    </source>
</evidence>
<sequence>MAESLRKQLGLLTILYLLVISTKAQDHYGTNEPRSCLPHHDKRWEPPPSCKNKTFGWKCMHTCNCKYNAKCNPVTGECPTGCKEGFYGTNCKLNNNHIYDTRGISYRGNVDITETGTKCLNWKYVRRVRNNDHSFWARNYCRNEKSIKPWCYVSKTEYEFCNIPIHVCPPDTFGNGCIHECHCKNGTCDQNGVCKFGCAPGWTCQNCQKRCLNGTYGESCRKSCGYCKDTKCDPETGICFDGCQAGYYGDTCKKSCPDGRYGYGCIYKCGNCSISNICDKVTGVCKLGCLPGFKGATCHDPCSDHHYGKNCHLPCGYCRKGKHCDPQNGTCYDGCASGYMGDLCRTECEDGHYGENCNMTCGWCVKGNKACNRYTGHCLSGCQEGYEGSTCAEAVVASMKGSTTAAVVAALLAFVLFVFVASLVFHKYRRNQKMKNNFGTSAEDAPETHEGSKETDPFLMAIPYENGCTYIPPTTHSSPDISEIGETDEPFYANVNTKKMNSPVPLDELYDYIQGNKMNNNAGFKKEFKQLPEGLLAMCNTARREENKDKNRYKDIIAYDHSRVHLDLIPGDPYSDYVNASYLDGYKREKAYTASQGPNKAVVKDFWRMVWQTNICKIVMLTDTVEACKKKCEKYWPDSGTQKYGEIIVENIDNAQFTDYVIRTFKLNSNESSRIVKHFHFTTWSDHGAPTYPTTLLIFKRKVKMYNPDSLDPILVHCSAGSGRTGTFVALDYCMDQAKAESLVDVLGCVQLMRTNRVNMIQNLDQYIFVYDALLEAVKAGDTTIPMSVFNETYQKWGTADPKTLMTKIEEQFQVLHLLCPPFQRDECRAALESENLSKNRFKNILPANRCRPYLYTVADDCNDYINAVFLPGYTKQIAYIVTQMPLPKTLADFWRLLYDHQSDTVVMLNEFDRNDKTCGLYWPEEYGYTVEHGPLIIQLLSSSEIDPIVAIRVFQLRHVGKGEERAIKQFQFKAWPSQQKLPNSTASILRLYQQVQEWLTQNGRGPITVHCMDGARRSGLFCAICAIFERMKVDREVDVFQTVKQIRVNRPQFIEDVEQYDFCYKVVQQYLNSQSIALLGCLLICLVACHVCLPLTASSYSFPEFLIFRSSVSLP</sequence>
<keyword evidence="7" id="KW-0420">Kringle</keyword>
<feature type="domain" description="Kringle" evidence="12">
    <location>
        <begin position="97"/>
        <end position="168"/>
    </location>
</feature>
<dbReference type="FunFam" id="3.90.190.10:FF:000062">
    <property type="entry name" value="Receptor-type tyrosine-protein phosphatase kappa"/>
    <property type="match status" value="1"/>
</dbReference>
<comment type="similarity">
    <text evidence="1">Belongs to the protein-tyrosine phosphatase family.</text>
</comment>
<keyword evidence="5" id="KW-1015">Disulfide bond</keyword>
<evidence type="ECO:0000256" key="5">
    <source>
        <dbReference type="ARBA" id="ARBA00023157"/>
    </source>
</evidence>
<dbReference type="SMART" id="SM00404">
    <property type="entry name" value="PTPc_motif"/>
    <property type="match status" value="2"/>
</dbReference>
<dbReference type="Gene3D" id="2.170.300.10">
    <property type="entry name" value="Tie2 ligand-binding domain superfamily"/>
    <property type="match status" value="2"/>
</dbReference>
<protein>
    <recommendedName>
        <fullName evidence="2">protein-tyrosine-phosphatase</fullName>
        <ecNumber evidence="2">3.1.3.48</ecNumber>
    </recommendedName>
</protein>
<accession>A0A812AWA0</accession>
<feature type="chain" id="PRO_5032807253" description="protein-tyrosine-phosphatase" evidence="9">
    <location>
        <begin position="25"/>
        <end position="1116"/>
    </location>
</feature>
<dbReference type="SMART" id="SM00130">
    <property type="entry name" value="KR"/>
    <property type="match status" value="1"/>
</dbReference>
<dbReference type="PRINTS" id="PR00700">
    <property type="entry name" value="PRTYPHPHTASE"/>
</dbReference>
<evidence type="ECO:0000256" key="7">
    <source>
        <dbReference type="PROSITE-ProRule" id="PRU00121"/>
    </source>
</evidence>
<dbReference type="Gene3D" id="3.90.190.10">
    <property type="entry name" value="Protein tyrosine phosphatase superfamily"/>
    <property type="match status" value="2"/>
</dbReference>
<dbReference type="InterPro" id="IPR000242">
    <property type="entry name" value="PTP_cat"/>
</dbReference>
<dbReference type="PROSITE" id="PS50070">
    <property type="entry name" value="KRINGLE_2"/>
    <property type="match status" value="1"/>
</dbReference>
<evidence type="ECO:0000256" key="6">
    <source>
        <dbReference type="ARBA" id="ARBA00051722"/>
    </source>
</evidence>
<dbReference type="Proteomes" id="UP000597762">
    <property type="component" value="Unassembled WGS sequence"/>
</dbReference>
<dbReference type="EC" id="3.1.3.48" evidence="2"/>
<feature type="domain" description="Tyrosine specific protein phosphatases" evidence="11">
    <location>
        <begin position="697"/>
        <end position="768"/>
    </location>
</feature>
<feature type="transmembrane region" description="Helical" evidence="8">
    <location>
        <begin position="1077"/>
        <end position="1098"/>
    </location>
</feature>
<evidence type="ECO:0000256" key="8">
    <source>
        <dbReference type="SAM" id="Phobius"/>
    </source>
</evidence>
<dbReference type="OrthoDB" id="9979034at2759"/>
<keyword evidence="9" id="KW-0732">Signal</keyword>
<evidence type="ECO:0000256" key="1">
    <source>
        <dbReference type="ARBA" id="ARBA00009580"/>
    </source>
</evidence>
<comment type="caution">
    <text evidence="13">The sequence shown here is derived from an EMBL/GenBank/DDBJ whole genome shotgun (WGS) entry which is preliminary data.</text>
</comment>
<feature type="signal peptide" evidence="9">
    <location>
        <begin position="1"/>
        <end position="24"/>
    </location>
</feature>
<comment type="caution">
    <text evidence="7">Lacks conserved residue(s) required for the propagation of feature annotation.</text>
</comment>
<evidence type="ECO:0000256" key="2">
    <source>
        <dbReference type="ARBA" id="ARBA00013064"/>
    </source>
</evidence>
<dbReference type="InterPro" id="IPR000387">
    <property type="entry name" value="Tyr_Pase_dom"/>
</dbReference>
<feature type="domain" description="Tyrosine-protein phosphatase" evidence="10">
    <location>
        <begin position="524"/>
        <end position="777"/>
    </location>
</feature>
<proteinExistence type="inferred from homology"/>
<keyword evidence="8" id="KW-0472">Membrane</keyword>
<dbReference type="InterPro" id="IPR003595">
    <property type="entry name" value="Tyr_Pase_cat"/>
</dbReference>
<evidence type="ECO:0000259" key="11">
    <source>
        <dbReference type="PROSITE" id="PS50056"/>
    </source>
</evidence>
<evidence type="ECO:0000259" key="10">
    <source>
        <dbReference type="PROSITE" id="PS50055"/>
    </source>
</evidence>
<feature type="domain" description="Tyrosine-protein phosphatase" evidence="10">
    <location>
        <begin position="809"/>
        <end position="1071"/>
    </location>
</feature>
<dbReference type="InterPro" id="IPR013806">
    <property type="entry name" value="Kringle-like"/>
</dbReference>
<dbReference type="EMBL" id="CAHIKZ030000224">
    <property type="protein sequence ID" value="CAE1161620.1"/>
    <property type="molecule type" value="Genomic_DNA"/>
</dbReference>
<keyword evidence="8" id="KW-0812">Transmembrane</keyword>
<dbReference type="PANTHER" id="PTHR19134:SF562">
    <property type="entry name" value="PROTEIN-TYROSINE-PHOSPHATASE"/>
    <property type="match status" value="1"/>
</dbReference>
<evidence type="ECO:0000256" key="4">
    <source>
        <dbReference type="ARBA" id="ARBA00022912"/>
    </source>
</evidence>
<dbReference type="FunFam" id="3.90.190.10:FF:000102">
    <property type="entry name" value="Receptor-type tyrosine-protein phosphatase"/>
    <property type="match status" value="1"/>
</dbReference>
<comment type="catalytic activity">
    <reaction evidence="6">
        <text>O-phospho-L-tyrosyl-[protein] + H2O = L-tyrosyl-[protein] + phosphate</text>
        <dbReference type="Rhea" id="RHEA:10684"/>
        <dbReference type="Rhea" id="RHEA-COMP:10136"/>
        <dbReference type="Rhea" id="RHEA-COMP:20101"/>
        <dbReference type="ChEBI" id="CHEBI:15377"/>
        <dbReference type="ChEBI" id="CHEBI:43474"/>
        <dbReference type="ChEBI" id="CHEBI:46858"/>
        <dbReference type="ChEBI" id="CHEBI:61978"/>
        <dbReference type="EC" id="3.1.3.48"/>
    </reaction>
</comment>
<dbReference type="GO" id="GO:0004725">
    <property type="term" value="F:protein tyrosine phosphatase activity"/>
    <property type="evidence" value="ECO:0007669"/>
    <property type="project" value="UniProtKB-EC"/>
</dbReference>
<dbReference type="InterPro" id="IPR000001">
    <property type="entry name" value="Kringle"/>
</dbReference>
<gene>
    <name evidence="13" type="ORF">SPHA_6993</name>
</gene>
<keyword evidence="4" id="KW-0904">Protein phosphatase</keyword>
<keyword evidence="8" id="KW-1133">Transmembrane helix</keyword>
<organism evidence="13 14">
    <name type="scientific">Acanthosepion pharaonis</name>
    <name type="common">Pharaoh cuttlefish</name>
    <name type="synonym">Sepia pharaonis</name>
    <dbReference type="NCBI Taxonomy" id="158019"/>
    <lineage>
        <taxon>Eukaryota</taxon>
        <taxon>Metazoa</taxon>
        <taxon>Spiralia</taxon>
        <taxon>Lophotrochozoa</taxon>
        <taxon>Mollusca</taxon>
        <taxon>Cephalopoda</taxon>
        <taxon>Coleoidea</taxon>
        <taxon>Decapodiformes</taxon>
        <taxon>Sepiida</taxon>
        <taxon>Sepiina</taxon>
        <taxon>Sepiidae</taxon>
        <taxon>Acanthosepion</taxon>
    </lineage>
</organism>
<dbReference type="InterPro" id="IPR029021">
    <property type="entry name" value="Prot-tyrosine_phosphatase-like"/>
</dbReference>
<dbReference type="PROSITE" id="PS50055">
    <property type="entry name" value="TYR_PHOSPHATASE_PTP"/>
    <property type="match status" value="2"/>
</dbReference>
<dbReference type="PANTHER" id="PTHR19134">
    <property type="entry name" value="RECEPTOR-TYPE TYROSINE-PROTEIN PHOSPHATASE"/>
    <property type="match status" value="1"/>
</dbReference>